<dbReference type="GO" id="GO:0005886">
    <property type="term" value="C:plasma membrane"/>
    <property type="evidence" value="ECO:0007669"/>
    <property type="project" value="UniProtKB-SubCell"/>
</dbReference>
<keyword evidence="3 14" id="KW-0645">Protease</keyword>
<dbReference type="Gene3D" id="1.10.8.60">
    <property type="match status" value="1"/>
</dbReference>
<comment type="subunit">
    <text evidence="14">Homohexamer.</text>
</comment>
<dbReference type="Pfam" id="PF17862">
    <property type="entry name" value="AAA_lid_3"/>
    <property type="match status" value="1"/>
</dbReference>
<keyword evidence="17" id="KW-0131">Cell cycle</keyword>
<dbReference type="InterPro" id="IPR000642">
    <property type="entry name" value="Peptidase_M41"/>
</dbReference>
<comment type="caution">
    <text evidence="17">The sequence shown here is derived from an EMBL/GenBank/DDBJ whole genome shotgun (WGS) entry which is preliminary data.</text>
</comment>
<keyword evidence="4 14" id="KW-0812">Transmembrane</keyword>
<keyword evidence="10 14" id="KW-1133">Transmembrane helix</keyword>
<reference evidence="17 18" key="1">
    <citation type="submission" date="2017-07" db="EMBL/GenBank/DDBJ databases">
        <title>Mechanisms for carbon and nitrogen cycling indicate functional differentiation within the Candidate Phyla Radiation.</title>
        <authorList>
            <person name="Danczak R.E."/>
            <person name="Johnston M.D."/>
            <person name="Kenah C."/>
            <person name="Slattery M."/>
            <person name="Wrighton K.C."/>
            <person name="Wilkins M.J."/>
        </authorList>
    </citation>
    <scope>NUCLEOTIDE SEQUENCE [LARGE SCALE GENOMIC DNA]</scope>
    <source>
        <strain evidence="17">Licking1014_2</strain>
    </source>
</reference>
<feature type="binding site" evidence="14">
    <location>
        <begin position="215"/>
        <end position="222"/>
    </location>
    <ligand>
        <name>ATP</name>
        <dbReference type="ChEBI" id="CHEBI:30616"/>
    </ligand>
</feature>
<dbReference type="FunFam" id="3.40.50.300:FF:000001">
    <property type="entry name" value="ATP-dependent zinc metalloprotease FtsH"/>
    <property type="match status" value="1"/>
</dbReference>
<evidence type="ECO:0000313" key="17">
    <source>
        <dbReference type="EMBL" id="TSC97035.1"/>
    </source>
</evidence>
<evidence type="ECO:0000313" key="18">
    <source>
        <dbReference type="Proteomes" id="UP000318711"/>
    </source>
</evidence>
<dbReference type="PANTHER" id="PTHR23076:SF97">
    <property type="entry name" value="ATP-DEPENDENT ZINC METALLOPROTEASE YME1L1"/>
    <property type="match status" value="1"/>
</dbReference>
<dbReference type="Gene3D" id="1.20.58.760">
    <property type="entry name" value="Peptidase M41"/>
    <property type="match status" value="1"/>
</dbReference>
<comment type="function">
    <text evidence="14">Acts as a processive, ATP-dependent zinc metallopeptidase for both cytoplasmic and membrane proteins. Plays a role in the quality control of integral membrane proteins.</text>
</comment>
<evidence type="ECO:0000256" key="11">
    <source>
        <dbReference type="ARBA" id="ARBA00023049"/>
    </source>
</evidence>
<dbReference type="GO" id="GO:0030163">
    <property type="term" value="P:protein catabolic process"/>
    <property type="evidence" value="ECO:0007669"/>
    <property type="project" value="UniProtKB-UniRule"/>
</dbReference>
<evidence type="ECO:0000256" key="6">
    <source>
        <dbReference type="ARBA" id="ARBA00022741"/>
    </source>
</evidence>
<feature type="active site" evidence="14">
    <location>
        <position position="438"/>
    </location>
</feature>
<dbReference type="PANTHER" id="PTHR23076">
    <property type="entry name" value="METALLOPROTEASE M41 FTSH"/>
    <property type="match status" value="1"/>
</dbReference>
<evidence type="ECO:0000256" key="7">
    <source>
        <dbReference type="ARBA" id="ARBA00022801"/>
    </source>
</evidence>
<sequence>MKLEYKRKNKNGNNQVGWQGKISCGKIVVYGLLTFFLLWSVYNFYSEKQQPSINTIPISELVARVNDNQIASLEVSGNTIKAEDKNGQKLKSFKEEGVGIYDYGIDSQKTKITVKNDDTWLGASGWLSIFLPVILMSLIFFWILRSAQGVNSRAMSFGKTTARLFNPSKKNTTFADVAGLIEPKQELTEVVDFLRYPERFTKLKAEIPKGVLLIGAPGTGKTLLAKAVAGEANVPFFSISASEFVEMFVGVGAARVRDLFAKAKRNAPAILFIDEMDAVGRQRGTGLGGSHDEREQTLNQVLVEMDGFETDARVIVMAATNRPDVLDPALLRPGRFDRRVVLDLPDINDREEILKIHTKNKPLSGSVKLREVARSTVGFSGAELKNVANEAAILAGRHNQKQITHYDFEQAVEKVMLGPERKSRQLSKYEKELAACHEVGHALVSHILPDCDPVQKVSIVSRGMALGYTWNLPEVDRHIYSRHKFIDDLAMMLGGRAAEKVLFREITTGSQNDLERATKLAREMITVYGMSQQLGPVTLGQKEELVFLGRELGERKNHSDTTATQIDNEIKKILNEAEKTATKVIIANLTLAKKLAAVLLTKETIAAEEFNHLTKNAKNTIRR</sequence>
<dbReference type="GO" id="GO:0004222">
    <property type="term" value="F:metalloendopeptidase activity"/>
    <property type="evidence" value="ECO:0007669"/>
    <property type="project" value="InterPro"/>
</dbReference>
<accession>A0A554LVY7</accession>
<dbReference type="AlphaFoldDB" id="A0A554LVY7"/>
<dbReference type="HAMAP" id="MF_01458">
    <property type="entry name" value="FtsH"/>
    <property type="match status" value="1"/>
</dbReference>
<evidence type="ECO:0000256" key="15">
    <source>
        <dbReference type="RuleBase" id="RU003651"/>
    </source>
</evidence>
<feature type="binding site" evidence="14">
    <location>
        <position position="513"/>
    </location>
    <ligand>
        <name>Zn(2+)</name>
        <dbReference type="ChEBI" id="CHEBI:29105"/>
        <note>catalytic</note>
    </ligand>
</feature>
<comment type="similarity">
    <text evidence="2 14">In the C-terminal section; belongs to the peptidase M41 family.</text>
</comment>
<keyword evidence="14" id="KW-1003">Cell membrane</keyword>
<feature type="binding site" evidence="14">
    <location>
        <position position="441"/>
    </location>
    <ligand>
        <name>Zn(2+)</name>
        <dbReference type="ChEBI" id="CHEBI:29105"/>
        <note>catalytic</note>
    </ligand>
</feature>
<protein>
    <recommendedName>
        <fullName evidence="14">ATP-dependent zinc metalloprotease FtsH</fullName>
        <ecNumber evidence="14">3.4.24.-</ecNumber>
    </recommendedName>
</protein>
<keyword evidence="8 14" id="KW-0862">Zinc</keyword>
<comment type="similarity">
    <text evidence="15">Belongs to the AAA ATPase family.</text>
</comment>
<dbReference type="InterPro" id="IPR005936">
    <property type="entry name" value="FtsH"/>
</dbReference>
<dbReference type="InterPro" id="IPR027417">
    <property type="entry name" value="P-loop_NTPase"/>
</dbReference>
<dbReference type="FunFam" id="1.10.8.60:FF:000001">
    <property type="entry name" value="ATP-dependent zinc metalloprotease FtsH"/>
    <property type="match status" value="1"/>
</dbReference>
<keyword evidence="5 14" id="KW-0479">Metal-binding</keyword>
<evidence type="ECO:0000256" key="10">
    <source>
        <dbReference type="ARBA" id="ARBA00022989"/>
    </source>
</evidence>
<dbReference type="Pfam" id="PF01434">
    <property type="entry name" value="Peptidase_M41"/>
    <property type="match status" value="1"/>
</dbReference>
<dbReference type="Pfam" id="PF00004">
    <property type="entry name" value="AAA"/>
    <property type="match status" value="1"/>
</dbReference>
<comment type="cofactor">
    <cofactor evidence="14">
        <name>Zn(2+)</name>
        <dbReference type="ChEBI" id="CHEBI:29105"/>
    </cofactor>
    <text evidence="14">Binds 1 zinc ion per subunit.</text>
</comment>
<dbReference type="GO" id="GO:0051301">
    <property type="term" value="P:cell division"/>
    <property type="evidence" value="ECO:0007669"/>
    <property type="project" value="UniProtKB-KW"/>
</dbReference>
<dbReference type="InterPro" id="IPR003960">
    <property type="entry name" value="ATPase_AAA_CS"/>
</dbReference>
<evidence type="ECO:0000256" key="1">
    <source>
        <dbReference type="ARBA" id="ARBA00004370"/>
    </source>
</evidence>
<dbReference type="GO" id="GO:0016887">
    <property type="term" value="F:ATP hydrolysis activity"/>
    <property type="evidence" value="ECO:0007669"/>
    <property type="project" value="UniProtKB-UniRule"/>
</dbReference>
<feature type="transmembrane region" description="Helical" evidence="14">
    <location>
        <begin position="27"/>
        <end position="45"/>
    </location>
</feature>
<dbReference type="SUPFAM" id="SSF52540">
    <property type="entry name" value="P-loop containing nucleoside triphosphate hydrolases"/>
    <property type="match status" value="1"/>
</dbReference>
<proteinExistence type="inferred from homology"/>
<feature type="domain" description="AAA+ ATPase" evidence="16">
    <location>
        <begin position="207"/>
        <end position="346"/>
    </location>
</feature>
<name>A0A554LVY7_9BACT</name>
<evidence type="ECO:0000256" key="9">
    <source>
        <dbReference type="ARBA" id="ARBA00022840"/>
    </source>
</evidence>
<dbReference type="GO" id="GO:0005524">
    <property type="term" value="F:ATP binding"/>
    <property type="evidence" value="ECO:0007669"/>
    <property type="project" value="UniProtKB-UniRule"/>
</dbReference>
<dbReference type="PROSITE" id="PS00674">
    <property type="entry name" value="AAA"/>
    <property type="match status" value="1"/>
</dbReference>
<dbReference type="FunFam" id="1.20.58.760:FF:000001">
    <property type="entry name" value="ATP-dependent zinc metalloprotease FtsH"/>
    <property type="match status" value="1"/>
</dbReference>
<dbReference type="GO" id="GO:0008270">
    <property type="term" value="F:zinc ion binding"/>
    <property type="evidence" value="ECO:0007669"/>
    <property type="project" value="UniProtKB-UniRule"/>
</dbReference>
<evidence type="ECO:0000256" key="12">
    <source>
        <dbReference type="ARBA" id="ARBA00023136"/>
    </source>
</evidence>
<dbReference type="InterPro" id="IPR041569">
    <property type="entry name" value="AAA_lid_3"/>
</dbReference>
<evidence type="ECO:0000256" key="2">
    <source>
        <dbReference type="ARBA" id="ARBA00010044"/>
    </source>
</evidence>
<dbReference type="GO" id="GO:0004176">
    <property type="term" value="F:ATP-dependent peptidase activity"/>
    <property type="evidence" value="ECO:0007669"/>
    <property type="project" value="InterPro"/>
</dbReference>
<dbReference type="InterPro" id="IPR003593">
    <property type="entry name" value="AAA+_ATPase"/>
</dbReference>
<evidence type="ECO:0000256" key="5">
    <source>
        <dbReference type="ARBA" id="ARBA00022723"/>
    </source>
</evidence>
<evidence type="ECO:0000256" key="4">
    <source>
        <dbReference type="ARBA" id="ARBA00022692"/>
    </source>
</evidence>
<keyword evidence="12 14" id="KW-0472">Membrane</keyword>
<dbReference type="EC" id="3.4.24.-" evidence="14"/>
<evidence type="ECO:0000256" key="3">
    <source>
        <dbReference type="ARBA" id="ARBA00022670"/>
    </source>
</evidence>
<dbReference type="Gene3D" id="3.40.50.300">
    <property type="entry name" value="P-loop containing nucleotide triphosphate hydrolases"/>
    <property type="match status" value="1"/>
</dbReference>
<dbReference type="Proteomes" id="UP000318711">
    <property type="component" value="Unassembled WGS sequence"/>
</dbReference>
<dbReference type="SMART" id="SM00382">
    <property type="entry name" value="AAA"/>
    <property type="match status" value="1"/>
</dbReference>
<dbReference type="CDD" id="cd19501">
    <property type="entry name" value="RecA-like_FtsH"/>
    <property type="match status" value="1"/>
</dbReference>
<comment type="subcellular location">
    <subcellularLocation>
        <location evidence="14">Cell membrane</location>
        <topology evidence="14">Multi-pass membrane protein</topology>
        <orientation evidence="14">Cytoplasmic side</orientation>
    </subcellularLocation>
    <subcellularLocation>
        <location evidence="1">Membrane</location>
    </subcellularLocation>
</comment>
<evidence type="ECO:0000256" key="13">
    <source>
        <dbReference type="ARBA" id="ARBA00061570"/>
    </source>
</evidence>
<keyword evidence="17" id="KW-0132">Cell division</keyword>
<dbReference type="GO" id="GO:0006508">
    <property type="term" value="P:proteolysis"/>
    <property type="evidence" value="ECO:0007669"/>
    <property type="project" value="UniProtKB-KW"/>
</dbReference>
<evidence type="ECO:0000256" key="8">
    <source>
        <dbReference type="ARBA" id="ARBA00022833"/>
    </source>
</evidence>
<feature type="binding site" evidence="14">
    <location>
        <position position="437"/>
    </location>
    <ligand>
        <name>Zn(2+)</name>
        <dbReference type="ChEBI" id="CHEBI:29105"/>
        <note>catalytic</note>
    </ligand>
</feature>
<keyword evidence="6 14" id="KW-0547">Nucleotide-binding</keyword>
<keyword evidence="9 14" id="KW-0067">ATP-binding</keyword>
<dbReference type="SUPFAM" id="SSF140990">
    <property type="entry name" value="FtsH protease domain-like"/>
    <property type="match status" value="1"/>
</dbReference>
<evidence type="ECO:0000256" key="14">
    <source>
        <dbReference type="HAMAP-Rule" id="MF_01458"/>
    </source>
</evidence>
<organism evidence="17 18">
    <name type="scientific">Candidatus Berkelbacteria bacterium Licking1014_2</name>
    <dbReference type="NCBI Taxonomy" id="2017146"/>
    <lineage>
        <taxon>Bacteria</taxon>
        <taxon>Candidatus Berkelbacteria</taxon>
    </lineage>
</organism>
<dbReference type="NCBIfam" id="TIGR01241">
    <property type="entry name" value="FtsH_fam"/>
    <property type="match status" value="1"/>
</dbReference>
<keyword evidence="11 14" id="KW-0482">Metalloprotease</keyword>
<dbReference type="InterPro" id="IPR037219">
    <property type="entry name" value="Peptidase_M41-like"/>
</dbReference>
<gene>
    <name evidence="14" type="primary">ftsH</name>
    <name evidence="17" type="ORF">CEN88_215</name>
</gene>
<keyword evidence="7 14" id="KW-0378">Hydrolase</keyword>
<feature type="transmembrane region" description="Helical" evidence="14">
    <location>
        <begin position="125"/>
        <end position="144"/>
    </location>
</feature>
<comment type="similarity">
    <text evidence="13 14">In the central section; belongs to the AAA ATPase family.</text>
</comment>
<dbReference type="EMBL" id="VMGL01000020">
    <property type="protein sequence ID" value="TSC97035.1"/>
    <property type="molecule type" value="Genomic_DNA"/>
</dbReference>
<dbReference type="InterPro" id="IPR003959">
    <property type="entry name" value="ATPase_AAA_core"/>
</dbReference>
<evidence type="ECO:0000259" key="16">
    <source>
        <dbReference type="SMART" id="SM00382"/>
    </source>
</evidence>